<feature type="transmembrane region" description="Helical" evidence="6">
    <location>
        <begin position="214"/>
        <end position="239"/>
    </location>
</feature>
<evidence type="ECO:0000256" key="3">
    <source>
        <dbReference type="ARBA" id="ARBA00022692"/>
    </source>
</evidence>
<feature type="transmembrane region" description="Helical" evidence="6">
    <location>
        <begin position="89"/>
        <end position="111"/>
    </location>
</feature>
<keyword evidence="3 6" id="KW-0812">Transmembrane</keyword>
<dbReference type="STRING" id="1471761.B0W44_02945"/>
<feature type="transmembrane region" description="Helical" evidence="6">
    <location>
        <begin position="59"/>
        <end position="77"/>
    </location>
</feature>
<accession>A0A1U9K4D0</accession>
<dbReference type="PANTHER" id="PTHR30028:SF0">
    <property type="entry name" value="PROTEIN ALUMINUM SENSITIVE 3"/>
    <property type="match status" value="1"/>
</dbReference>
<feature type="transmembrane region" description="Helical" evidence="6">
    <location>
        <begin position="6"/>
        <end position="22"/>
    </location>
</feature>
<comment type="similarity">
    <text evidence="2">Belongs to the UPF0014 family.</text>
</comment>
<comment type="subcellular location">
    <subcellularLocation>
        <location evidence="1">Membrane</location>
        <topology evidence="1">Multi-pass membrane protein</topology>
    </subcellularLocation>
</comment>
<dbReference type="InterPro" id="IPR005226">
    <property type="entry name" value="UPF0014_fam"/>
</dbReference>
<feature type="transmembrane region" description="Helical" evidence="6">
    <location>
        <begin position="117"/>
        <end position="137"/>
    </location>
</feature>
<dbReference type="RefSeq" id="WP_077718700.1">
    <property type="nucleotide sequence ID" value="NZ_CP019699.1"/>
</dbReference>
<dbReference type="PANTHER" id="PTHR30028">
    <property type="entry name" value="UPF0014 INNER MEMBRANE PROTEIN YBBM-RELATED"/>
    <property type="match status" value="1"/>
</dbReference>
<sequence length="252" mass="27570">MSTFALSMTLIFIFITLFLSMWQKLRLEKDIVIATIRTAVQLTFIGFVLEFVFEQKNAGFVIGVIAIMVTVAAYNAASRGKDLKGLVWRVWFVIATTEAVTMGIMVVVGIIEPRPETVVPISGMIVGNAMVVASLLINQLKESVRDSVPEIEVLLALGASQKQSMHRVLKRAVKSSMIPTIDSMKTVGLVQLPGMMTGMIIAGTSPIEAVKYQILIMFAITGSAALTSILLGMLTYGMWLTRDLQVKDILLK</sequence>
<dbReference type="KEGG" id="ntr:B0W44_02945"/>
<dbReference type="EMBL" id="CP019699">
    <property type="protein sequence ID" value="AQS54883.1"/>
    <property type="molecule type" value="Genomic_DNA"/>
</dbReference>
<dbReference type="Proteomes" id="UP000188603">
    <property type="component" value="Chromosome"/>
</dbReference>
<evidence type="ECO:0000313" key="8">
    <source>
        <dbReference type="Proteomes" id="UP000188603"/>
    </source>
</evidence>
<keyword evidence="5 6" id="KW-0472">Membrane</keyword>
<dbReference type="Pfam" id="PF03649">
    <property type="entry name" value="UPF0014"/>
    <property type="match status" value="1"/>
</dbReference>
<gene>
    <name evidence="7" type="ORF">B0W44_02945</name>
</gene>
<reference evidence="7 8" key="1">
    <citation type="journal article" date="2015" name="Int. J. Syst. Evol. Microbiol.">
        <title>Novibacillus thermophilus gen. nov., sp. nov., a Gram-staining-negative and moderately thermophilic member of the family Thermoactinomycetaceae.</title>
        <authorList>
            <person name="Yang G."/>
            <person name="Chen J."/>
            <person name="Zhou S."/>
        </authorList>
    </citation>
    <scope>NUCLEOTIDE SEQUENCE [LARGE SCALE GENOMIC DNA]</scope>
    <source>
        <strain evidence="7 8">SG-1</strain>
    </source>
</reference>
<evidence type="ECO:0000313" key="7">
    <source>
        <dbReference type="EMBL" id="AQS54883.1"/>
    </source>
</evidence>
<proteinExistence type="inferred from homology"/>
<evidence type="ECO:0000256" key="1">
    <source>
        <dbReference type="ARBA" id="ARBA00004141"/>
    </source>
</evidence>
<keyword evidence="8" id="KW-1185">Reference proteome</keyword>
<evidence type="ECO:0000256" key="6">
    <source>
        <dbReference type="SAM" id="Phobius"/>
    </source>
</evidence>
<dbReference type="AlphaFoldDB" id="A0A1U9K4D0"/>
<organism evidence="7 8">
    <name type="scientific">Novibacillus thermophilus</name>
    <dbReference type="NCBI Taxonomy" id="1471761"/>
    <lineage>
        <taxon>Bacteria</taxon>
        <taxon>Bacillati</taxon>
        <taxon>Bacillota</taxon>
        <taxon>Bacilli</taxon>
        <taxon>Bacillales</taxon>
        <taxon>Thermoactinomycetaceae</taxon>
        <taxon>Novibacillus</taxon>
    </lineage>
</organism>
<dbReference type="GO" id="GO:0005886">
    <property type="term" value="C:plasma membrane"/>
    <property type="evidence" value="ECO:0007669"/>
    <property type="project" value="TreeGrafter"/>
</dbReference>
<keyword evidence="4 6" id="KW-1133">Transmembrane helix</keyword>
<protein>
    <submittedName>
        <fullName evidence="7">Iron export ABC transporter permease subunit FetB</fullName>
    </submittedName>
</protein>
<evidence type="ECO:0000256" key="4">
    <source>
        <dbReference type="ARBA" id="ARBA00022989"/>
    </source>
</evidence>
<evidence type="ECO:0000256" key="2">
    <source>
        <dbReference type="ARBA" id="ARBA00005268"/>
    </source>
</evidence>
<evidence type="ECO:0000256" key="5">
    <source>
        <dbReference type="ARBA" id="ARBA00023136"/>
    </source>
</evidence>
<name>A0A1U9K4D0_9BACL</name>
<feature type="transmembrane region" description="Helical" evidence="6">
    <location>
        <begin position="34"/>
        <end position="53"/>
    </location>
</feature>